<evidence type="ECO:0000313" key="2">
    <source>
        <dbReference type="Proteomes" id="UP000298390"/>
    </source>
</evidence>
<proteinExistence type="predicted"/>
<dbReference type="EMBL" id="SEKV01000236">
    <property type="protein sequence ID" value="TFY60822.1"/>
    <property type="molecule type" value="Genomic_DNA"/>
</dbReference>
<dbReference type="Proteomes" id="UP000298390">
    <property type="component" value="Unassembled WGS sequence"/>
</dbReference>
<dbReference type="AlphaFoldDB" id="A0A4Y9YF47"/>
<gene>
    <name evidence="1" type="ORF">EVJ58_g4905</name>
</gene>
<name>A0A4Y9YF47_9APHY</name>
<comment type="caution">
    <text evidence="1">The sequence shown here is derived from an EMBL/GenBank/DDBJ whole genome shotgun (WGS) entry which is preliminary data.</text>
</comment>
<organism evidence="1 2">
    <name type="scientific">Rhodofomes roseus</name>
    <dbReference type="NCBI Taxonomy" id="34475"/>
    <lineage>
        <taxon>Eukaryota</taxon>
        <taxon>Fungi</taxon>
        <taxon>Dikarya</taxon>
        <taxon>Basidiomycota</taxon>
        <taxon>Agaricomycotina</taxon>
        <taxon>Agaricomycetes</taxon>
        <taxon>Polyporales</taxon>
        <taxon>Rhodofomes</taxon>
    </lineage>
</organism>
<evidence type="ECO:0000313" key="1">
    <source>
        <dbReference type="EMBL" id="TFY60822.1"/>
    </source>
</evidence>
<reference evidence="1 2" key="1">
    <citation type="submission" date="2019-01" db="EMBL/GenBank/DDBJ databases">
        <title>Genome sequencing of the rare red list fungi Fomitopsis rosea.</title>
        <authorList>
            <person name="Buettner E."/>
            <person name="Kellner H."/>
        </authorList>
    </citation>
    <scope>NUCLEOTIDE SEQUENCE [LARGE SCALE GENOMIC DNA]</scope>
    <source>
        <strain evidence="1 2">DSM 105464</strain>
    </source>
</reference>
<protein>
    <submittedName>
        <fullName evidence="1">Uncharacterized protein</fullName>
    </submittedName>
</protein>
<accession>A0A4Y9YF47</accession>
<sequence length="197" mass="21498">MSLPGQSPYVVRFYRLLKLLRHEREPRPLPHDLTAWLAWAHGSRWLLRMLFESRSIAVASGDISLPSICQTPSVHALVVYLDTVLAILPSKHALSLPKPYPIIAWSPNRDLAEQSIAEEGAPLPAISYCNSPLALLNQRASSVRWDIITDQLEALSAAQCLTTNALDQLNGGLAALSAAGQVTTVGSYVIIVTLVKK</sequence>